<keyword evidence="1" id="KW-0812">Transmembrane</keyword>
<accession>A0A915A363</accession>
<proteinExistence type="predicted"/>
<organism evidence="2 4">
    <name type="scientific">Parascaris univalens</name>
    <name type="common">Nematode worm</name>
    <dbReference type="NCBI Taxonomy" id="6257"/>
    <lineage>
        <taxon>Eukaryota</taxon>
        <taxon>Metazoa</taxon>
        <taxon>Ecdysozoa</taxon>
        <taxon>Nematoda</taxon>
        <taxon>Chromadorea</taxon>
        <taxon>Rhabditida</taxon>
        <taxon>Spirurina</taxon>
        <taxon>Ascaridomorpha</taxon>
        <taxon>Ascaridoidea</taxon>
        <taxon>Ascarididae</taxon>
        <taxon>Parascaris</taxon>
    </lineage>
</organism>
<feature type="transmembrane region" description="Helical" evidence="1">
    <location>
        <begin position="29"/>
        <end position="49"/>
    </location>
</feature>
<evidence type="ECO:0000313" key="2">
    <source>
        <dbReference type="Proteomes" id="UP000887569"/>
    </source>
</evidence>
<evidence type="ECO:0000256" key="1">
    <source>
        <dbReference type="SAM" id="Phobius"/>
    </source>
</evidence>
<protein>
    <submittedName>
        <fullName evidence="3 4">Uncharacterized protein</fullName>
    </submittedName>
</protein>
<evidence type="ECO:0000313" key="3">
    <source>
        <dbReference type="WBParaSite" id="PgE314_g001_t01"/>
    </source>
</evidence>
<keyword evidence="2" id="KW-1185">Reference proteome</keyword>
<keyword evidence="1" id="KW-1133">Transmembrane helix</keyword>
<sequence length="121" mass="12508">MLCQDHVTMLSYLAEGALWSVSNCYSYETAIGLVVTSIILSTVVLLLCAKKKKTDDLVTPSMRTIATPVAPAPGGGAAVAPALGTAPEKPVVFAQKTSDKPGSCPKSGAAEKNEKVLLFVG</sequence>
<dbReference type="Proteomes" id="UP000887569">
    <property type="component" value="Unplaced"/>
</dbReference>
<keyword evidence="1" id="KW-0472">Membrane</keyword>
<evidence type="ECO:0000313" key="4">
    <source>
        <dbReference type="WBParaSite" id="PgE314_g001_t02"/>
    </source>
</evidence>
<dbReference type="AlphaFoldDB" id="A0A915A363"/>
<reference evidence="3 4" key="1">
    <citation type="submission" date="2022-11" db="UniProtKB">
        <authorList>
            <consortium name="WormBaseParasite"/>
        </authorList>
    </citation>
    <scope>IDENTIFICATION</scope>
</reference>
<dbReference type="WBParaSite" id="PgE314_g001_t02">
    <property type="protein sequence ID" value="PgE314_g001_t02"/>
    <property type="gene ID" value="PgE314_g001"/>
</dbReference>
<name>A0A915A363_PARUN</name>
<dbReference type="WBParaSite" id="PgE314_g001_t01">
    <property type="protein sequence ID" value="PgE314_g001_t01"/>
    <property type="gene ID" value="PgE314_g001"/>
</dbReference>